<evidence type="ECO:0000313" key="2">
    <source>
        <dbReference type="EMBL" id="GFA53684.1"/>
    </source>
</evidence>
<dbReference type="EMBL" id="BKCJ010441400">
    <property type="protein sequence ID" value="GFA53684.1"/>
    <property type="molecule type" value="Genomic_DNA"/>
</dbReference>
<evidence type="ECO:0000256" key="1">
    <source>
        <dbReference type="SAM" id="MobiDB-lite"/>
    </source>
</evidence>
<proteinExistence type="predicted"/>
<feature type="compositionally biased region" description="Basic and acidic residues" evidence="1">
    <location>
        <begin position="177"/>
        <end position="200"/>
    </location>
</feature>
<feature type="region of interest" description="Disordered" evidence="1">
    <location>
        <begin position="171"/>
        <end position="200"/>
    </location>
</feature>
<organism evidence="2">
    <name type="scientific">Tanacetum cinerariifolium</name>
    <name type="common">Dalmatian daisy</name>
    <name type="synonym">Chrysanthemum cinerariifolium</name>
    <dbReference type="NCBI Taxonomy" id="118510"/>
    <lineage>
        <taxon>Eukaryota</taxon>
        <taxon>Viridiplantae</taxon>
        <taxon>Streptophyta</taxon>
        <taxon>Embryophyta</taxon>
        <taxon>Tracheophyta</taxon>
        <taxon>Spermatophyta</taxon>
        <taxon>Magnoliopsida</taxon>
        <taxon>eudicotyledons</taxon>
        <taxon>Gunneridae</taxon>
        <taxon>Pentapetalae</taxon>
        <taxon>asterids</taxon>
        <taxon>campanulids</taxon>
        <taxon>Asterales</taxon>
        <taxon>Asteraceae</taxon>
        <taxon>Asteroideae</taxon>
        <taxon>Anthemideae</taxon>
        <taxon>Anthemidinae</taxon>
        <taxon>Tanacetum</taxon>
    </lineage>
</organism>
<name>A0A699JRJ8_TANCI</name>
<sequence>MMNTILDEGRKQAIDKYMISALQPIKIELDRLLKDFMNLSRNSSYNSDFVDDLKPLMVKDSDNVVNYGKGSGINGRNNADKVDAHNMFDEMSLNKFLTKHGTVKEYFDSFNLWFSKMTLEEWFRVDLFICVLPLEFRNGVRLFNPKTLLDAYCLAKLQEFTHNDMIKNSKRPLFDSSKSKDSKEAMKNSMRLRDFDDSSK</sequence>
<protein>
    <recommendedName>
        <fullName evidence="3">Retrotransposon gag domain-containing protein</fullName>
    </recommendedName>
</protein>
<gene>
    <name evidence="2" type="ORF">Tci_625656</name>
</gene>
<dbReference type="AlphaFoldDB" id="A0A699JRJ8"/>
<accession>A0A699JRJ8</accession>
<comment type="caution">
    <text evidence="2">The sequence shown here is derived from an EMBL/GenBank/DDBJ whole genome shotgun (WGS) entry which is preliminary data.</text>
</comment>
<reference evidence="2" key="1">
    <citation type="journal article" date="2019" name="Sci. Rep.">
        <title>Draft genome of Tanacetum cinerariifolium, the natural source of mosquito coil.</title>
        <authorList>
            <person name="Yamashiro T."/>
            <person name="Shiraishi A."/>
            <person name="Satake H."/>
            <person name="Nakayama K."/>
        </authorList>
    </citation>
    <scope>NUCLEOTIDE SEQUENCE</scope>
</reference>
<evidence type="ECO:0008006" key="3">
    <source>
        <dbReference type="Google" id="ProtNLM"/>
    </source>
</evidence>